<feature type="region of interest" description="Disordered" evidence="15">
    <location>
        <begin position="2187"/>
        <end position="2216"/>
    </location>
</feature>
<feature type="region of interest" description="Disordered" evidence="15">
    <location>
        <begin position="2232"/>
        <end position="2260"/>
    </location>
</feature>
<feature type="domain" description="Laminin G" evidence="17">
    <location>
        <begin position="1693"/>
        <end position="1896"/>
    </location>
</feature>
<feature type="compositionally biased region" description="Basic and acidic residues" evidence="15">
    <location>
        <begin position="2232"/>
        <end position="2255"/>
    </location>
</feature>
<feature type="region of interest" description="Disordered" evidence="15">
    <location>
        <begin position="2327"/>
        <end position="2368"/>
    </location>
</feature>
<dbReference type="GO" id="GO:0016339">
    <property type="term" value="P:calcium-dependent cell-cell adhesion via plasma membrane cell adhesion molecules"/>
    <property type="evidence" value="ECO:0007669"/>
    <property type="project" value="UniProtKB-ARBA"/>
</dbReference>
<evidence type="ECO:0000256" key="15">
    <source>
        <dbReference type="SAM" id="MobiDB-lite"/>
    </source>
</evidence>
<dbReference type="FunFam" id="2.60.40.60:FF:000106">
    <property type="entry name" value="FAT atypical cadherin 4"/>
    <property type="match status" value="1"/>
</dbReference>
<feature type="domain" description="Cadherin" evidence="19">
    <location>
        <begin position="911"/>
        <end position="1014"/>
    </location>
</feature>
<feature type="domain" description="Cadherin" evidence="19">
    <location>
        <begin position="806"/>
        <end position="910"/>
    </location>
</feature>
<dbReference type="FunFam" id="2.60.40.60:FF:000134">
    <property type="entry name" value="protocadherin Fat 4"/>
    <property type="match status" value="1"/>
</dbReference>
<dbReference type="SMART" id="SM00181">
    <property type="entry name" value="EGF"/>
    <property type="match status" value="5"/>
</dbReference>
<dbReference type="InterPro" id="IPR013320">
    <property type="entry name" value="ConA-like_dom_sf"/>
</dbReference>
<feature type="domain" description="Cadherin" evidence="19">
    <location>
        <begin position="36"/>
        <end position="71"/>
    </location>
</feature>
<dbReference type="SUPFAM" id="SSF49899">
    <property type="entry name" value="Concanavalin A-like lectins/glucanases"/>
    <property type="match status" value="2"/>
</dbReference>
<dbReference type="GO" id="GO:0048638">
    <property type="term" value="P:regulation of developmental growth"/>
    <property type="evidence" value="ECO:0007669"/>
    <property type="project" value="UniProtKB-ARBA"/>
</dbReference>
<dbReference type="GO" id="GO:0007156">
    <property type="term" value="P:homophilic cell adhesion via plasma membrane adhesion molecules"/>
    <property type="evidence" value="ECO:0007669"/>
    <property type="project" value="InterPro"/>
</dbReference>
<feature type="disulfide bond" evidence="14">
    <location>
        <begin position="1913"/>
        <end position="1922"/>
    </location>
</feature>
<dbReference type="FunFam" id="2.60.40.60:FF:000116">
    <property type="entry name" value="Dachsous cadherin-related 2"/>
    <property type="match status" value="1"/>
</dbReference>
<dbReference type="PROSITE" id="PS50268">
    <property type="entry name" value="CADHERIN_2"/>
    <property type="match status" value="13"/>
</dbReference>
<dbReference type="FunFam" id="2.60.40.60:FF:000037">
    <property type="entry name" value="FAT atypical cadherin 1"/>
    <property type="match status" value="1"/>
</dbReference>
<dbReference type="SMART" id="SM00282">
    <property type="entry name" value="LamG"/>
    <property type="match status" value="2"/>
</dbReference>
<dbReference type="GO" id="GO:0051239">
    <property type="term" value="P:regulation of multicellular organismal process"/>
    <property type="evidence" value="ECO:0007669"/>
    <property type="project" value="UniProtKB-ARBA"/>
</dbReference>
<keyword evidence="21" id="KW-1185">Reference proteome</keyword>
<evidence type="ECO:0000259" key="19">
    <source>
        <dbReference type="PROSITE" id="PS50268"/>
    </source>
</evidence>
<dbReference type="Pfam" id="PF02210">
    <property type="entry name" value="Laminin_G_2"/>
    <property type="match status" value="1"/>
</dbReference>
<evidence type="ECO:0000313" key="20">
    <source>
        <dbReference type="EMBL" id="KAG0723585.1"/>
    </source>
</evidence>
<reference evidence="20" key="1">
    <citation type="submission" date="2020-07" db="EMBL/GenBank/DDBJ databases">
        <title>The High-quality genome of the commercially important snow crab, Chionoecetes opilio.</title>
        <authorList>
            <person name="Jeong J.-H."/>
            <person name="Ryu S."/>
        </authorList>
    </citation>
    <scope>NUCLEOTIDE SEQUENCE</scope>
    <source>
        <strain evidence="20">MADBK_172401_WGS</strain>
        <tissue evidence="20">Digestive gland</tissue>
    </source>
</reference>
<organism evidence="20 21">
    <name type="scientific">Chionoecetes opilio</name>
    <name type="common">Atlantic snow crab</name>
    <name type="synonym">Cancer opilio</name>
    <dbReference type="NCBI Taxonomy" id="41210"/>
    <lineage>
        <taxon>Eukaryota</taxon>
        <taxon>Metazoa</taxon>
        <taxon>Ecdysozoa</taxon>
        <taxon>Arthropoda</taxon>
        <taxon>Crustacea</taxon>
        <taxon>Multicrustacea</taxon>
        <taxon>Malacostraca</taxon>
        <taxon>Eumalacostraca</taxon>
        <taxon>Eucarida</taxon>
        <taxon>Decapoda</taxon>
        <taxon>Pleocyemata</taxon>
        <taxon>Brachyura</taxon>
        <taxon>Eubrachyura</taxon>
        <taxon>Majoidea</taxon>
        <taxon>Majidae</taxon>
        <taxon>Chionoecetes</taxon>
    </lineage>
</organism>
<dbReference type="GO" id="GO:0042067">
    <property type="term" value="P:establishment of ommatidial planar polarity"/>
    <property type="evidence" value="ECO:0007669"/>
    <property type="project" value="UniProtKB-ARBA"/>
</dbReference>
<feature type="disulfide bond" evidence="14">
    <location>
        <begin position="1566"/>
        <end position="1575"/>
    </location>
</feature>
<dbReference type="Gene3D" id="2.10.25.10">
    <property type="entry name" value="Laminin"/>
    <property type="match status" value="5"/>
</dbReference>
<gene>
    <name evidence="20" type="primary">ft</name>
    <name evidence="20" type="ORF">GWK47_042425</name>
</gene>
<keyword evidence="11 14" id="KW-1015">Disulfide bond</keyword>
<dbReference type="InterPro" id="IPR000742">
    <property type="entry name" value="EGF"/>
</dbReference>
<dbReference type="InterPro" id="IPR020894">
    <property type="entry name" value="Cadherin_CS"/>
</dbReference>
<feature type="domain" description="EGF-like" evidence="18">
    <location>
        <begin position="1578"/>
        <end position="1614"/>
    </location>
</feature>
<evidence type="ECO:0000256" key="9">
    <source>
        <dbReference type="ARBA" id="ARBA00022989"/>
    </source>
</evidence>
<dbReference type="GO" id="GO:0005509">
    <property type="term" value="F:calcium ion binding"/>
    <property type="evidence" value="ECO:0007669"/>
    <property type="project" value="UniProtKB-UniRule"/>
</dbReference>
<name>A0A8J5D045_CHIOP</name>
<evidence type="ECO:0000256" key="11">
    <source>
        <dbReference type="ARBA" id="ARBA00023157"/>
    </source>
</evidence>
<feature type="domain" description="Cadherin" evidence="19">
    <location>
        <begin position="177"/>
        <end position="277"/>
    </location>
</feature>
<evidence type="ECO:0000313" key="21">
    <source>
        <dbReference type="Proteomes" id="UP000770661"/>
    </source>
</evidence>
<dbReference type="Gene3D" id="2.60.120.200">
    <property type="match status" value="2"/>
</dbReference>
<dbReference type="FunFam" id="2.60.40.60:FF:000013">
    <property type="entry name" value="Cadherin EGF LAG seven-pass G-type receptor"/>
    <property type="match status" value="1"/>
</dbReference>
<evidence type="ECO:0000256" key="16">
    <source>
        <dbReference type="SAM" id="Phobius"/>
    </source>
</evidence>
<evidence type="ECO:0000256" key="10">
    <source>
        <dbReference type="ARBA" id="ARBA00023136"/>
    </source>
</evidence>
<dbReference type="FunFam" id="2.60.40.60:FF:000286">
    <property type="entry name" value="Cadherin-related tumor suppressor"/>
    <property type="match status" value="1"/>
</dbReference>
<dbReference type="PRINTS" id="PR00205">
    <property type="entry name" value="CADHERIN"/>
</dbReference>
<keyword evidence="10 16" id="KW-0472">Membrane</keyword>
<evidence type="ECO:0000256" key="1">
    <source>
        <dbReference type="ARBA" id="ARBA00004167"/>
    </source>
</evidence>
<dbReference type="SMART" id="SM00112">
    <property type="entry name" value="CA"/>
    <property type="match status" value="12"/>
</dbReference>
<dbReference type="InterPro" id="IPR001881">
    <property type="entry name" value="EGF-like_Ca-bd_dom"/>
</dbReference>
<feature type="transmembrane region" description="Helical" evidence="16">
    <location>
        <begin position="2149"/>
        <end position="2174"/>
    </location>
</feature>
<feature type="compositionally biased region" description="Polar residues" evidence="15">
    <location>
        <begin position="2190"/>
        <end position="2209"/>
    </location>
</feature>
<feature type="domain" description="Cadherin" evidence="19">
    <location>
        <begin position="72"/>
        <end position="176"/>
    </location>
</feature>
<comment type="caution">
    <text evidence="14">Lacks conserved residue(s) required for the propagation of feature annotation.</text>
</comment>
<dbReference type="Gene3D" id="2.60.40.60">
    <property type="entry name" value="Cadherins"/>
    <property type="match status" value="13"/>
</dbReference>
<keyword evidence="5" id="KW-0732">Signal</keyword>
<feature type="domain" description="EGF-like" evidence="18">
    <location>
        <begin position="1656"/>
        <end position="1692"/>
    </location>
</feature>
<keyword evidence="7 13" id="KW-0106">Calcium</keyword>
<dbReference type="InterPro" id="IPR039808">
    <property type="entry name" value="Cadherin"/>
</dbReference>
<evidence type="ECO:0000256" key="4">
    <source>
        <dbReference type="ARBA" id="ARBA00022692"/>
    </source>
</evidence>
<protein>
    <submittedName>
        <fullName evidence="20">Cadherin-related tumor suppressor</fullName>
    </submittedName>
</protein>
<feature type="domain" description="Cadherin" evidence="19">
    <location>
        <begin position="1015"/>
        <end position="1120"/>
    </location>
</feature>
<feature type="domain" description="EGF-like" evidence="18">
    <location>
        <begin position="1887"/>
        <end position="1923"/>
    </location>
</feature>
<dbReference type="GO" id="GO:0016324">
    <property type="term" value="C:apical plasma membrane"/>
    <property type="evidence" value="ECO:0007669"/>
    <property type="project" value="UniProtKB-SubCell"/>
</dbReference>
<dbReference type="PANTHER" id="PTHR24027">
    <property type="entry name" value="CADHERIN-23"/>
    <property type="match status" value="1"/>
</dbReference>
<dbReference type="OrthoDB" id="6252479at2759"/>
<evidence type="ECO:0000256" key="2">
    <source>
        <dbReference type="ARBA" id="ARBA00004221"/>
    </source>
</evidence>
<dbReference type="CDD" id="cd00110">
    <property type="entry name" value="LamG"/>
    <property type="match status" value="2"/>
</dbReference>
<keyword evidence="8" id="KW-0130">Cell adhesion</keyword>
<evidence type="ECO:0000256" key="13">
    <source>
        <dbReference type="PROSITE-ProRule" id="PRU00043"/>
    </source>
</evidence>
<feature type="compositionally biased region" description="Polar residues" evidence="15">
    <location>
        <begin position="2474"/>
        <end position="2492"/>
    </location>
</feature>
<keyword evidence="9 16" id="KW-1133">Transmembrane helix</keyword>
<dbReference type="FunFam" id="2.60.40.60:FF:000029">
    <property type="entry name" value="Cadherin EGF LAG seven-pass G-type receptor 3"/>
    <property type="match status" value="1"/>
</dbReference>
<dbReference type="PROSITE" id="PS01186">
    <property type="entry name" value="EGF_2"/>
    <property type="match status" value="2"/>
</dbReference>
<keyword evidence="6" id="KW-0677">Repeat</keyword>
<comment type="subcellular location">
    <subcellularLocation>
        <location evidence="2">Apical cell membrane</location>
    </subcellularLocation>
    <subcellularLocation>
        <location evidence="1">Membrane</location>
        <topology evidence="1">Single-pass membrane protein</topology>
    </subcellularLocation>
</comment>
<feature type="domain" description="Cadherin" evidence="19">
    <location>
        <begin position="1121"/>
        <end position="1226"/>
    </location>
</feature>
<feature type="disulfide bond" evidence="14">
    <location>
        <begin position="1644"/>
        <end position="1653"/>
    </location>
</feature>
<evidence type="ECO:0000256" key="8">
    <source>
        <dbReference type="ARBA" id="ARBA00022889"/>
    </source>
</evidence>
<feature type="domain" description="Cadherin" evidence="19">
    <location>
        <begin position="589"/>
        <end position="699"/>
    </location>
</feature>
<feature type="disulfide bond" evidence="14">
    <location>
        <begin position="1604"/>
        <end position="1613"/>
    </location>
</feature>
<feature type="domain" description="Cadherin" evidence="19">
    <location>
        <begin position="1227"/>
        <end position="1334"/>
    </location>
</feature>
<keyword evidence="4 16" id="KW-0812">Transmembrane</keyword>
<dbReference type="Proteomes" id="UP000770661">
    <property type="component" value="Unassembled WGS sequence"/>
</dbReference>
<dbReference type="SUPFAM" id="SSF57196">
    <property type="entry name" value="EGF/Laminin"/>
    <property type="match status" value="2"/>
</dbReference>
<dbReference type="CDD" id="cd11304">
    <property type="entry name" value="Cadherin_repeat"/>
    <property type="match status" value="13"/>
</dbReference>
<feature type="domain" description="Cadherin" evidence="19">
    <location>
        <begin position="488"/>
        <end position="588"/>
    </location>
</feature>
<dbReference type="CDD" id="cd00054">
    <property type="entry name" value="EGF_CA"/>
    <property type="match status" value="5"/>
</dbReference>
<keyword evidence="12" id="KW-0325">Glycoprotein</keyword>
<dbReference type="PROSITE" id="PS00022">
    <property type="entry name" value="EGF_1"/>
    <property type="match status" value="4"/>
</dbReference>
<feature type="domain" description="EGF-like" evidence="18">
    <location>
        <begin position="1617"/>
        <end position="1654"/>
    </location>
</feature>
<evidence type="ECO:0000256" key="3">
    <source>
        <dbReference type="ARBA" id="ARBA00022536"/>
    </source>
</evidence>
<dbReference type="FunFam" id="2.10.25.10:FF:000095">
    <property type="entry name" value="Notch, isoform B"/>
    <property type="match status" value="1"/>
</dbReference>
<comment type="caution">
    <text evidence="20">The sequence shown here is derived from an EMBL/GenBank/DDBJ whole genome shotgun (WGS) entry which is preliminary data.</text>
</comment>
<dbReference type="GO" id="GO:0022603">
    <property type="term" value="P:regulation of anatomical structure morphogenesis"/>
    <property type="evidence" value="ECO:0007669"/>
    <property type="project" value="UniProtKB-ARBA"/>
</dbReference>
<evidence type="ECO:0000259" key="17">
    <source>
        <dbReference type="PROSITE" id="PS50025"/>
    </source>
</evidence>
<dbReference type="Pfam" id="PF00028">
    <property type="entry name" value="Cadherin"/>
    <property type="match status" value="12"/>
</dbReference>
<dbReference type="GO" id="GO:0008013">
    <property type="term" value="F:beta-catenin binding"/>
    <property type="evidence" value="ECO:0007669"/>
    <property type="project" value="TreeGrafter"/>
</dbReference>
<feature type="domain" description="Laminin G" evidence="17">
    <location>
        <begin position="1956"/>
        <end position="2135"/>
    </location>
</feature>
<dbReference type="PANTHER" id="PTHR24027:SF438">
    <property type="entry name" value="CADHERIN 23"/>
    <property type="match status" value="1"/>
</dbReference>
<dbReference type="InterPro" id="IPR015919">
    <property type="entry name" value="Cadherin-like_sf"/>
</dbReference>
<dbReference type="InterPro" id="IPR002126">
    <property type="entry name" value="Cadherin-like_dom"/>
</dbReference>
<dbReference type="EMBL" id="JACEEZ010008038">
    <property type="protein sequence ID" value="KAG0723585.1"/>
    <property type="molecule type" value="Genomic_DNA"/>
</dbReference>
<dbReference type="GO" id="GO:0045296">
    <property type="term" value="F:cadherin binding"/>
    <property type="evidence" value="ECO:0007669"/>
    <property type="project" value="TreeGrafter"/>
</dbReference>
<evidence type="ECO:0000259" key="18">
    <source>
        <dbReference type="PROSITE" id="PS50026"/>
    </source>
</evidence>
<evidence type="ECO:0000256" key="12">
    <source>
        <dbReference type="ARBA" id="ARBA00023180"/>
    </source>
</evidence>
<dbReference type="GO" id="GO:0035159">
    <property type="term" value="P:regulation of tube length, open tracheal system"/>
    <property type="evidence" value="ECO:0007669"/>
    <property type="project" value="UniProtKB-ARBA"/>
</dbReference>
<dbReference type="FunFam" id="2.60.40.60:FF:000020">
    <property type="entry name" value="Dachsous cadherin-related 1b"/>
    <property type="match status" value="1"/>
</dbReference>
<feature type="compositionally biased region" description="Low complexity" evidence="15">
    <location>
        <begin position="2434"/>
        <end position="2449"/>
    </location>
</feature>
<evidence type="ECO:0000256" key="14">
    <source>
        <dbReference type="PROSITE-ProRule" id="PRU00076"/>
    </source>
</evidence>
<feature type="domain" description="Cadherin" evidence="19">
    <location>
        <begin position="700"/>
        <end position="805"/>
    </location>
</feature>
<dbReference type="GO" id="GO:0016342">
    <property type="term" value="C:catenin complex"/>
    <property type="evidence" value="ECO:0007669"/>
    <property type="project" value="TreeGrafter"/>
</dbReference>
<accession>A0A8J5D045</accession>
<feature type="disulfide bond" evidence="14">
    <location>
        <begin position="1682"/>
        <end position="1691"/>
    </location>
</feature>
<evidence type="ECO:0000256" key="6">
    <source>
        <dbReference type="ARBA" id="ARBA00022737"/>
    </source>
</evidence>
<feature type="region of interest" description="Disordered" evidence="15">
    <location>
        <begin position="2673"/>
        <end position="2693"/>
    </location>
</feature>
<sequence length="2693" mass="293795">MGGATSIVSPPSSSLPLFIISSVTGEHSKRVSASQSLPLSALHHHSGTPRLTGTGTISVLVQDENDHAPRFENEVYQAEVSESVDLGSQVVIVAAADKDAGANAKIRYTLVEGAAGVFMVEEWTGIIRTVARLDCEKVAQYMLVLQAQDSSLTEARSTTTQVMVTVTDENDNAPTFTQSQYLIHVPDPMAPGNFVFGSEALDPDDGANGRVTYYLSGNDADKFYMNQETGVIKASTALAGEKEYQLEVLATDSGDTPLSTTATLQVHLKPNNMFPVFEPLEKTFSFSEAARGDLVTTLNAASPKPGPIGAVHFSIAGGNVGQAFVVDENTGELRISQFGLDYETASRYEVWVAAQDTDDPPLKSVTQLVVNVNDYNDNAPVFSQSVYNASILEAQYPPQLVATVTATDRDSGTNADVVYQLRRDTPAAEAFTLDAETGRIYTKIQLDREELEVYTLTVEAVDKGTPAQTGTAMVVVTVQDKNDNPPRFTRLFSVNVTENAEVGTFVIQVTSSDKDIGENANATYSFTENPGGKFYIDSVSGNVTVARAIDRELNDEYLLKVSAVDGSWRAETPLTITVQDENDNAPEFEQSYYVFNFAELQRNVAFVGQVTASDRDKQGPNSIISYSLKFPSDFFSVDPASGDVFSKQALQYKHTLKGPSPENQYQLVVVATDNGKPPMSSESSVEINVVDANNNPPKFLQDRYFTPVPESSTIGQSIIQLKAIDEHDFGINAEIEYQKVGGNGTDYFLLEQKTGWITLARQLQGRVDTQFLLLVRALDRGVPPLQDEVLVTLVVTGENKHAPEFQALSYQFSVLENEPLGNTIGSLPAKDGDKGPNGIVRYSITSGNEAGKFSIDESTGDVTIMHPLDYDSVQEYTLNITAHDLAFQPLYSTAILTVVLTDVNDNPPRFGQDHYDAYIAENAHAGTTVFALNATDIDLTKNAVIKYSLVGGDGKEYFSVDPDTGVVTSKRVFDYEEKSQYVLDVRAANPDSSQWGSTTLVVRVTGRNEFFPRFIQSVFQFTVSESAQIGTSVGAIQATDEDKGEDGMVYYLLVGASNDRGFLIQPTTGVITVVRSLDRESQNRVVLTVMAKNAGSIRGNDTDEAQITISIQDGNDPPIFSQPLYETRLSEGAMVGTLVLTVTAVDSDVQPQNNQFTYSIIGGNLGQVFKVDPQSGVIETTAQLDRETIQVYNLTVGAIDNGTPPQTGTTLVRVILDDVNDNGPQFDPPNIVGYVAENEPAMTSVMTLSATDPDLSPNTQPFTYYIVGGEHRKFFTVDQATGEVKTTRSIDRETTPELTFRIEVEDSGKPKMKSEYPVSIIVLDKNDSPSTPRTVTVKVQTFQGVFPGGKVADVHPNDADTAGQYFCEILTQDAAIFSIPNACNLHAARVPRDHTYTLSVSGNDGKHPDVTSKVTLHFESFDNNTLDNSLTLRLLNVTAERFLRLYYRPFENTLVPMFTGGRVRIYSMLDVGSHTDLTLSVASKGGNSFLPPAEVTRKLAMEEPSLTQSLQGLQLVVDYNPCSDTPCKNGGECTHGIHAYGDTEITDSPGFIFTSPLIRHDVSCKCRQGFTGPRCDLRQDPCSPNPCQFGGTCSRKGFHFMCTCPPTRQGPQCEFDKTNACDDNPCRNGGSCQTTLEGGFFCLCRPGYRGNQCELASESCRPNPCLNGGSCVSLKPGYHCSCKTNFYGTHCEKSTFSFSELSYMTFPTLDSTTNDISITFSTNKPDALLVYNYGLQTGGRSDFVAIELKGGKPRFSFGGARTAISRIQVAKAVSDGKWYKLTATRNGRVISLSVAGCTHNGETCDQCSSNDGTCYSDDTARTGTLNFNNEPMYLGGVMTVDPLQERPGQVLADDFIGCIQTVSINGRPLNLTGPIQARGISDTCERVANVCAGNPCGEGATCLDRWSTHMCRCANGLVAPDCEASLRPASFTRGAFVEFLITEQHRRRQLLPRLYEQHSRWSREVHARHSRQVSPPPPKSLSFSFRTRMEDGLLLHSATNNDFTLVEVLGGRLQYTSKLGANQPINMTIPEVSVTDGAWHNLTLQAAQSTFSLVLDGVPVGDELDLPYIHDFLDAYLTSLTLGAAPRFSGQLPYTPVGFVGCMSTFSVDGEVQPLNSTGSLLEAVARGVSLVTDCTAADLGPAASTDPLSIGITLVIVFFVLLLVAILVSFIVYRVRRQRREKSGVHVKQNGSALLANTSSDSGRSPQDSGYVESAEMTDDVLRSHLSQELATKKYKERDHERPQRPDIIEREVMNKSPGVPLRVDESQLQDRDAMAGLGHMPDEPPEHYDLENASSIAPSDIDIVYHYKGYRDGNVRKYKTNPHVPGYHKHNHRHSPHNFPNTPHRESPRNLMRQSPNPVAPRESPSVLKMQATTPLARLSPSSELSQQTPRILTLQDISGKPLQTALLASSQGPGVKDVMSTSERSLNSPVSHLSQSSGSMHASSQSTKKKKHDSSVSLGLTPEEIERLNTRPRNSSLVSTLDAVSSSSEDNQRKDKLAELIETNTELLEPPDSSTDESGNDSFTCSEFEYENNYEKVTRDFGPGNMIFSKLAEVDNENEHDNESAKNYDGFDSFRGSLSTLVASDDDLSNMSSYKPPNGSTFGWDYLLNWGPNFESLVGVFKDIAELPDNTTNGRVSTRGTPKPNEDGRCCLPFPLTLRRSVNNSIISHQRAPHCPASPPCPVELSSQQS</sequence>
<dbReference type="PROSITE" id="PS50026">
    <property type="entry name" value="EGF_3"/>
    <property type="match status" value="5"/>
</dbReference>
<dbReference type="SMART" id="SM00179">
    <property type="entry name" value="EGF_CA"/>
    <property type="match status" value="4"/>
</dbReference>
<dbReference type="Pfam" id="PF00008">
    <property type="entry name" value="EGF"/>
    <property type="match status" value="2"/>
</dbReference>
<evidence type="ECO:0000256" key="5">
    <source>
        <dbReference type="ARBA" id="ARBA00022729"/>
    </source>
</evidence>
<dbReference type="GO" id="GO:0016477">
    <property type="term" value="P:cell migration"/>
    <property type="evidence" value="ECO:0007669"/>
    <property type="project" value="TreeGrafter"/>
</dbReference>
<dbReference type="PROSITE" id="PS50025">
    <property type="entry name" value="LAM_G_DOMAIN"/>
    <property type="match status" value="2"/>
</dbReference>
<feature type="domain" description="Cadherin" evidence="19">
    <location>
        <begin position="292"/>
        <end position="382"/>
    </location>
</feature>
<feature type="domain" description="Cadherin" evidence="19">
    <location>
        <begin position="383"/>
        <end position="488"/>
    </location>
</feature>
<dbReference type="PROSITE" id="PS00232">
    <property type="entry name" value="CADHERIN_1"/>
    <property type="match status" value="6"/>
</dbReference>
<dbReference type="FunFam" id="2.60.40.60:FF:000035">
    <property type="entry name" value="Protocadherin Fat 3"/>
    <property type="match status" value="1"/>
</dbReference>
<feature type="compositionally biased region" description="Basic residues" evidence="15">
    <location>
        <begin position="2327"/>
        <end position="2338"/>
    </location>
</feature>
<feature type="region of interest" description="Disordered" evidence="15">
    <location>
        <begin position="2411"/>
        <end position="2496"/>
    </location>
</feature>
<dbReference type="SUPFAM" id="SSF49313">
    <property type="entry name" value="Cadherin-like"/>
    <property type="match status" value="12"/>
</dbReference>
<evidence type="ECO:0000256" key="7">
    <source>
        <dbReference type="ARBA" id="ARBA00022837"/>
    </source>
</evidence>
<dbReference type="Pfam" id="PF00054">
    <property type="entry name" value="Laminin_G_1"/>
    <property type="match status" value="1"/>
</dbReference>
<proteinExistence type="predicted"/>
<dbReference type="InterPro" id="IPR001791">
    <property type="entry name" value="Laminin_G"/>
</dbReference>
<dbReference type="FunFam" id="2.60.40.60:FF:000080">
    <property type="entry name" value="FAT atypical cadherin 1"/>
    <property type="match status" value="2"/>
</dbReference>
<keyword evidence="3 14" id="KW-0245">EGF-like domain</keyword>
<feature type="domain" description="EGF-like" evidence="18">
    <location>
        <begin position="1518"/>
        <end position="1576"/>
    </location>
</feature>
<dbReference type="FunFam" id="2.10.25.10:FF:000255">
    <property type="entry name" value="Sushi, nidogen and EGF-like domains 1"/>
    <property type="match status" value="1"/>
</dbReference>
<feature type="compositionally biased region" description="Polar residues" evidence="15">
    <location>
        <begin position="2422"/>
        <end position="2433"/>
    </location>
</feature>